<dbReference type="Gene3D" id="3.30.590.10">
    <property type="entry name" value="Glutamine synthetase/guanido kinase, catalytic domain"/>
    <property type="match status" value="1"/>
</dbReference>
<dbReference type="HOGENOM" id="CLU_432584_0_0_9"/>
<dbReference type="PROSITE" id="PS00181">
    <property type="entry name" value="GLNA_ATP"/>
    <property type="match status" value="1"/>
</dbReference>
<dbReference type="SMART" id="SM01230">
    <property type="entry name" value="Gln-synt_C"/>
    <property type="match status" value="1"/>
</dbReference>
<dbReference type="eggNOG" id="COG0174">
    <property type="taxonomic scope" value="Bacteria"/>
</dbReference>
<evidence type="ECO:0000256" key="6">
    <source>
        <dbReference type="ARBA" id="ARBA00030668"/>
    </source>
</evidence>
<dbReference type="InterPro" id="IPR027303">
    <property type="entry name" value="Gln_synth_gly_rich_site"/>
</dbReference>
<evidence type="ECO:0000259" key="9">
    <source>
        <dbReference type="PROSITE" id="PS51987"/>
    </source>
</evidence>
<name>C4V0L0_9FIRM</name>
<dbReference type="SUPFAM" id="SSF55931">
    <property type="entry name" value="Glutamine synthetase/guanido kinase"/>
    <property type="match status" value="1"/>
</dbReference>
<comment type="caution">
    <text evidence="10">The sequence shown here is derived from an EMBL/GenBank/DDBJ whole genome shotgun (WGS) entry which is preliminary data.</text>
</comment>
<dbReference type="PANTHER" id="PTHR43407:SF1">
    <property type="entry name" value="LENGSIN"/>
    <property type="match status" value="1"/>
</dbReference>
<evidence type="ECO:0000256" key="3">
    <source>
        <dbReference type="ARBA" id="ARBA00012937"/>
    </source>
</evidence>
<dbReference type="GO" id="GO:0004356">
    <property type="term" value="F:glutamine synthetase activity"/>
    <property type="evidence" value="ECO:0007669"/>
    <property type="project" value="UniProtKB-EC"/>
</dbReference>
<reference evidence="10 11" key="1">
    <citation type="submission" date="2009-04" db="EMBL/GenBank/DDBJ databases">
        <authorList>
            <person name="Qin X."/>
            <person name="Bachman B."/>
            <person name="Battles P."/>
            <person name="Bell A."/>
            <person name="Bess C."/>
            <person name="Bickham C."/>
            <person name="Chaboub L."/>
            <person name="Chen D."/>
            <person name="Coyle M."/>
            <person name="Deiros D.R."/>
            <person name="Dinh H."/>
            <person name="Forbes L."/>
            <person name="Fowler G."/>
            <person name="Francisco L."/>
            <person name="Fu Q."/>
            <person name="Gubbala S."/>
            <person name="Hale W."/>
            <person name="Han Y."/>
            <person name="Hemphill L."/>
            <person name="Highlander S.K."/>
            <person name="Hirani K."/>
            <person name="Hogues M."/>
            <person name="Jackson L."/>
            <person name="Jakkamsetti A."/>
            <person name="Javaid M."/>
            <person name="Jiang H."/>
            <person name="Korchina V."/>
            <person name="Kovar C."/>
            <person name="Lara F."/>
            <person name="Lee S."/>
            <person name="Mata R."/>
            <person name="Mathew T."/>
            <person name="Moen C."/>
            <person name="Morales K."/>
            <person name="Munidasa M."/>
            <person name="Nazareth L."/>
            <person name="Ngo R."/>
            <person name="Nguyen L."/>
            <person name="Okwuonu G."/>
            <person name="Ongeri F."/>
            <person name="Patil S."/>
            <person name="Petrosino J."/>
            <person name="Pham C."/>
            <person name="Pham P."/>
            <person name="Pu L.-L."/>
            <person name="Puazo M."/>
            <person name="Raj R."/>
            <person name="Reid J."/>
            <person name="Rouhana J."/>
            <person name="Saada N."/>
            <person name="Shang Y."/>
            <person name="Simmons D."/>
            <person name="Thornton R."/>
            <person name="Warren J."/>
            <person name="Weissenberger G."/>
            <person name="Zhang J."/>
            <person name="Zhang L."/>
            <person name="Zhou C."/>
            <person name="Zhu D."/>
            <person name="Muzny D."/>
            <person name="Worley K."/>
            <person name="Gibbs R."/>
        </authorList>
    </citation>
    <scope>NUCLEOTIDE SEQUENCE [LARGE SCALE GENOMIC DNA]</scope>
    <source>
        <strain evidence="10 11">ATCC 43531</strain>
    </source>
</reference>
<dbReference type="AlphaFoldDB" id="C4V0L0"/>
<dbReference type="STRING" id="638302.HMPREF0908_0054"/>
<dbReference type="Pfam" id="PF00120">
    <property type="entry name" value="Gln-synt_C"/>
    <property type="match status" value="1"/>
</dbReference>
<keyword evidence="10" id="KW-0436">Ligase</keyword>
<evidence type="ECO:0000313" key="11">
    <source>
        <dbReference type="Proteomes" id="UP000005309"/>
    </source>
</evidence>
<keyword evidence="5" id="KW-0963">Cytoplasm</keyword>
<dbReference type="GO" id="GO:0005737">
    <property type="term" value="C:cytoplasm"/>
    <property type="evidence" value="ECO:0007669"/>
    <property type="project" value="UniProtKB-SubCell"/>
</dbReference>
<gene>
    <name evidence="10" type="primary">glnA</name>
    <name evidence="10" type="ORF">HMPREF0908_0054</name>
</gene>
<dbReference type="InterPro" id="IPR008146">
    <property type="entry name" value="Gln_synth_cat_dom"/>
</dbReference>
<dbReference type="EMBL" id="ACLA01000001">
    <property type="protein sequence ID" value="EEQ49682.1"/>
    <property type="molecule type" value="Genomic_DNA"/>
</dbReference>
<dbReference type="InterPro" id="IPR014746">
    <property type="entry name" value="Gln_synth/guanido_kin_cat_dom"/>
</dbReference>
<evidence type="ECO:0000313" key="10">
    <source>
        <dbReference type="EMBL" id="EEQ49682.1"/>
    </source>
</evidence>
<dbReference type="Proteomes" id="UP000005309">
    <property type="component" value="Unassembled WGS sequence"/>
</dbReference>
<organism evidence="10 11">
    <name type="scientific">Selenomonas flueggei ATCC 43531</name>
    <dbReference type="NCBI Taxonomy" id="638302"/>
    <lineage>
        <taxon>Bacteria</taxon>
        <taxon>Bacillati</taxon>
        <taxon>Bacillota</taxon>
        <taxon>Negativicutes</taxon>
        <taxon>Selenomonadales</taxon>
        <taxon>Selenomonadaceae</taxon>
        <taxon>Selenomonas</taxon>
    </lineage>
</organism>
<dbReference type="PANTHER" id="PTHR43407">
    <property type="entry name" value="GLUTAMINE SYNTHETASE"/>
    <property type="match status" value="1"/>
</dbReference>
<evidence type="ECO:0000256" key="5">
    <source>
        <dbReference type="ARBA" id="ARBA00022490"/>
    </source>
</evidence>
<dbReference type="PROSITE" id="PS51987">
    <property type="entry name" value="GS_CATALYTIC"/>
    <property type="match status" value="1"/>
</dbReference>
<dbReference type="EC" id="6.3.1.2" evidence="3"/>
<evidence type="ECO:0000256" key="8">
    <source>
        <dbReference type="RuleBase" id="RU000384"/>
    </source>
</evidence>
<comment type="similarity">
    <text evidence="2 7 8">Belongs to the glutamine synthetase family.</text>
</comment>
<evidence type="ECO:0000256" key="4">
    <source>
        <dbReference type="ARBA" id="ARBA00021364"/>
    </source>
</evidence>
<evidence type="ECO:0000256" key="7">
    <source>
        <dbReference type="PROSITE-ProRule" id="PRU01331"/>
    </source>
</evidence>
<dbReference type="GO" id="GO:0006542">
    <property type="term" value="P:glutamine biosynthetic process"/>
    <property type="evidence" value="ECO:0007669"/>
    <property type="project" value="TreeGrafter"/>
</dbReference>
<protein>
    <recommendedName>
        <fullName evidence="4">Glutamine synthetase</fullName>
        <ecNumber evidence="3">6.3.1.2</ecNumber>
    </recommendedName>
    <alternativeName>
        <fullName evidence="6">Glutamate--ammonia ligase</fullName>
    </alternativeName>
</protein>
<sequence length="630" mass="71060">MMNELLYKIPAHTPREEIVAQLKAHPEVRFVSLVGIDMAGNDTDEKIPVQIFLDDIDAFYNGTAVQTDGSSVVLPKIATIDNAKVDLPVDPSVNWFVDYNPESSDEKTGLPIGTLRIPSFVVHEGKRVDPRAVLTDTLVYVKKELLKFFHENPKISAAPSLNGADIEDIVFTSATELEFWVKTPLDDNASIEEMSASQVMNEQYWERTHGAVRSALEECLIQLEKYGFHMEMGHKEVGGVKAQIDDTGRMTHVCEQIEIDWKYDDAVQAADNELFIRTFVREIFRLYGLEVNFKAKPLIGLAGNGEHTHLSLAAVTKDGKRHNLFAADDQNAHYMSAVGYGALMGLLRNYEVINPFVSATNDAFNRLKPGFEAPVCIVTSFGATPAIPARNRTVLVSLIRDIKNPLATRFELRATNPYSNTYFVLAASYLAILDGVLHTKRRTAEELLDELSKQPGEKGVYLETDRAYRSEEDVFEYYTAEERDARFGKPPATVWENMLGFEHNEKKLAVLTASGTLTARIIDSFRTGALLRWKIELISRIIPENRDIVRRMTEIKSDFVTDQDAYMWNKIRDLRVYLAKDTIDDKALFTLLIKALNDGDDATASALQLEMYAKMEELKGLYDSYKKNMI</sequence>
<proteinExistence type="inferred from homology"/>
<comment type="subcellular location">
    <subcellularLocation>
        <location evidence="1">Cytoplasm</location>
    </subcellularLocation>
</comment>
<accession>C4V0L0</accession>
<dbReference type="GO" id="GO:0016020">
    <property type="term" value="C:membrane"/>
    <property type="evidence" value="ECO:0007669"/>
    <property type="project" value="TreeGrafter"/>
</dbReference>
<feature type="domain" description="GS catalytic" evidence="9">
    <location>
        <begin position="153"/>
        <end position="552"/>
    </location>
</feature>
<dbReference type="GO" id="GO:0019740">
    <property type="term" value="P:nitrogen utilization"/>
    <property type="evidence" value="ECO:0007669"/>
    <property type="project" value="TreeGrafter"/>
</dbReference>
<evidence type="ECO:0000256" key="2">
    <source>
        <dbReference type="ARBA" id="ARBA00009897"/>
    </source>
</evidence>
<keyword evidence="11" id="KW-1185">Reference proteome</keyword>
<evidence type="ECO:0000256" key="1">
    <source>
        <dbReference type="ARBA" id="ARBA00004496"/>
    </source>
</evidence>